<protein>
    <submittedName>
        <fullName evidence="2">Uncharacterized protein</fullName>
    </submittedName>
</protein>
<dbReference type="AlphaFoldDB" id="A0A7R9GDL1"/>
<proteinExistence type="predicted"/>
<feature type="signal peptide" evidence="1">
    <location>
        <begin position="1"/>
        <end position="23"/>
    </location>
</feature>
<accession>A0A7R9GDL1</accession>
<organism evidence="2">
    <name type="scientific">Notodromas monacha</name>
    <dbReference type="NCBI Taxonomy" id="399045"/>
    <lineage>
        <taxon>Eukaryota</taxon>
        <taxon>Metazoa</taxon>
        <taxon>Ecdysozoa</taxon>
        <taxon>Arthropoda</taxon>
        <taxon>Crustacea</taxon>
        <taxon>Oligostraca</taxon>
        <taxon>Ostracoda</taxon>
        <taxon>Podocopa</taxon>
        <taxon>Podocopida</taxon>
        <taxon>Cypridocopina</taxon>
        <taxon>Cypridoidea</taxon>
        <taxon>Cyprididae</taxon>
        <taxon>Notodromas</taxon>
    </lineage>
</organism>
<keyword evidence="1" id="KW-0732">Signal</keyword>
<dbReference type="EMBL" id="OA882773">
    <property type="protein sequence ID" value="CAD7276863.1"/>
    <property type="molecule type" value="Genomic_DNA"/>
</dbReference>
<keyword evidence="3" id="KW-1185">Reference proteome</keyword>
<gene>
    <name evidence="2" type="ORF">NMOB1V02_LOCUS4613</name>
</gene>
<feature type="chain" id="PRO_5036210713" evidence="1">
    <location>
        <begin position="24"/>
        <end position="77"/>
    </location>
</feature>
<evidence type="ECO:0000313" key="3">
    <source>
        <dbReference type="Proteomes" id="UP000678499"/>
    </source>
</evidence>
<name>A0A7R9GDL1_9CRUS</name>
<dbReference type="EMBL" id="CAJPEX010000736">
    <property type="protein sequence ID" value="CAG0917015.1"/>
    <property type="molecule type" value="Genomic_DNA"/>
</dbReference>
<reference evidence="2" key="1">
    <citation type="submission" date="2020-11" db="EMBL/GenBank/DDBJ databases">
        <authorList>
            <person name="Tran Van P."/>
        </authorList>
    </citation>
    <scope>NUCLEOTIDE SEQUENCE</scope>
</reference>
<sequence length="77" mass="8768">MKVTAVLLFMAVILAALISSAMSNPYSYYRNQIRGNSGGRRREPYALPGELKEDVPLRYPYAIERPDKDDQTFFVPV</sequence>
<dbReference type="Proteomes" id="UP000678499">
    <property type="component" value="Unassembled WGS sequence"/>
</dbReference>
<evidence type="ECO:0000313" key="2">
    <source>
        <dbReference type="EMBL" id="CAD7276863.1"/>
    </source>
</evidence>
<evidence type="ECO:0000256" key="1">
    <source>
        <dbReference type="SAM" id="SignalP"/>
    </source>
</evidence>